<gene>
    <name evidence="3" type="ORF">D9757_008631</name>
</gene>
<evidence type="ECO:0000313" key="4">
    <source>
        <dbReference type="Proteomes" id="UP000518752"/>
    </source>
</evidence>
<dbReference type="EMBL" id="JAACJN010000091">
    <property type="protein sequence ID" value="KAF5376371.1"/>
    <property type="molecule type" value="Genomic_DNA"/>
</dbReference>
<evidence type="ECO:0000313" key="3">
    <source>
        <dbReference type="EMBL" id="KAF5376371.1"/>
    </source>
</evidence>
<evidence type="ECO:0000256" key="2">
    <source>
        <dbReference type="SAM" id="SignalP"/>
    </source>
</evidence>
<organism evidence="3 4">
    <name type="scientific">Collybiopsis confluens</name>
    <dbReference type="NCBI Taxonomy" id="2823264"/>
    <lineage>
        <taxon>Eukaryota</taxon>
        <taxon>Fungi</taxon>
        <taxon>Dikarya</taxon>
        <taxon>Basidiomycota</taxon>
        <taxon>Agaricomycotina</taxon>
        <taxon>Agaricomycetes</taxon>
        <taxon>Agaricomycetidae</taxon>
        <taxon>Agaricales</taxon>
        <taxon>Marasmiineae</taxon>
        <taxon>Omphalotaceae</taxon>
        <taxon>Collybiopsis</taxon>
    </lineage>
</organism>
<reference evidence="3 4" key="1">
    <citation type="journal article" date="2020" name="ISME J.">
        <title>Uncovering the hidden diversity of litter-decomposition mechanisms in mushroom-forming fungi.</title>
        <authorList>
            <person name="Floudas D."/>
            <person name="Bentzer J."/>
            <person name="Ahren D."/>
            <person name="Johansson T."/>
            <person name="Persson P."/>
            <person name="Tunlid A."/>
        </authorList>
    </citation>
    <scope>NUCLEOTIDE SEQUENCE [LARGE SCALE GENOMIC DNA]</scope>
    <source>
        <strain evidence="3 4">CBS 406.79</strain>
    </source>
</reference>
<feature type="compositionally biased region" description="Basic and acidic residues" evidence="1">
    <location>
        <begin position="45"/>
        <end position="58"/>
    </location>
</feature>
<dbReference type="AlphaFoldDB" id="A0A8H5M0Q4"/>
<name>A0A8H5M0Q4_9AGAR</name>
<keyword evidence="2" id="KW-0732">Signal</keyword>
<sequence>MLNPCIATETFSIASVLLVIRVGISVNDAEGPDAQAALQSSPVGRDAETQAITEDHSTIENSQDNQAVQPFRLKYEKTQ</sequence>
<dbReference type="OrthoDB" id="10549528at2759"/>
<feature type="signal peptide" evidence="2">
    <location>
        <begin position="1"/>
        <end position="29"/>
    </location>
</feature>
<feature type="chain" id="PRO_5034661863" evidence="2">
    <location>
        <begin position="30"/>
        <end position="79"/>
    </location>
</feature>
<feature type="compositionally biased region" description="Polar residues" evidence="1">
    <location>
        <begin position="59"/>
        <end position="68"/>
    </location>
</feature>
<protein>
    <submittedName>
        <fullName evidence="3">Uncharacterized protein</fullName>
    </submittedName>
</protein>
<feature type="region of interest" description="Disordered" evidence="1">
    <location>
        <begin position="37"/>
        <end position="79"/>
    </location>
</feature>
<keyword evidence="4" id="KW-1185">Reference proteome</keyword>
<dbReference type="Proteomes" id="UP000518752">
    <property type="component" value="Unassembled WGS sequence"/>
</dbReference>
<evidence type="ECO:0000256" key="1">
    <source>
        <dbReference type="SAM" id="MobiDB-lite"/>
    </source>
</evidence>
<proteinExistence type="predicted"/>
<comment type="caution">
    <text evidence="3">The sequence shown here is derived from an EMBL/GenBank/DDBJ whole genome shotgun (WGS) entry which is preliminary data.</text>
</comment>
<accession>A0A8H5M0Q4</accession>